<feature type="compositionally biased region" description="Basic and acidic residues" evidence="1">
    <location>
        <begin position="65"/>
        <end position="75"/>
    </location>
</feature>
<keyword evidence="2" id="KW-0472">Membrane</keyword>
<dbReference type="Proteomes" id="UP000499080">
    <property type="component" value="Unassembled WGS sequence"/>
</dbReference>
<evidence type="ECO:0000313" key="5">
    <source>
        <dbReference type="Proteomes" id="UP000499080"/>
    </source>
</evidence>
<feature type="transmembrane region" description="Helical" evidence="2">
    <location>
        <begin position="21"/>
        <end position="39"/>
    </location>
</feature>
<proteinExistence type="predicted"/>
<feature type="region of interest" description="Disordered" evidence="1">
    <location>
        <begin position="44"/>
        <end position="98"/>
    </location>
</feature>
<feature type="region of interest" description="Disordered" evidence="1">
    <location>
        <begin position="103"/>
        <end position="122"/>
    </location>
</feature>
<dbReference type="EMBL" id="BGPR01045685">
    <property type="protein sequence ID" value="GBO22605.1"/>
    <property type="molecule type" value="Genomic_DNA"/>
</dbReference>
<feature type="compositionally biased region" description="Basic and acidic residues" evidence="1">
    <location>
        <begin position="84"/>
        <end position="97"/>
    </location>
</feature>
<evidence type="ECO:0000256" key="1">
    <source>
        <dbReference type="SAM" id="MobiDB-lite"/>
    </source>
</evidence>
<organism evidence="4 5">
    <name type="scientific">Araneus ventricosus</name>
    <name type="common">Orbweaver spider</name>
    <name type="synonym">Epeira ventricosa</name>
    <dbReference type="NCBI Taxonomy" id="182803"/>
    <lineage>
        <taxon>Eukaryota</taxon>
        <taxon>Metazoa</taxon>
        <taxon>Ecdysozoa</taxon>
        <taxon>Arthropoda</taxon>
        <taxon>Chelicerata</taxon>
        <taxon>Arachnida</taxon>
        <taxon>Araneae</taxon>
        <taxon>Araneomorphae</taxon>
        <taxon>Entelegynae</taxon>
        <taxon>Araneoidea</taxon>
        <taxon>Araneidae</taxon>
        <taxon>Araneus</taxon>
    </lineage>
</organism>
<dbReference type="OrthoDB" id="6460071at2759"/>
<keyword evidence="5" id="KW-1185">Reference proteome</keyword>
<keyword evidence="2" id="KW-1133">Transmembrane helix</keyword>
<gene>
    <name evidence="4" type="ORF">AVEN_146687_1</name>
</gene>
<comment type="caution">
    <text evidence="4">The sequence shown here is derived from an EMBL/GenBank/DDBJ whole genome shotgun (WGS) entry which is preliminary data.</text>
</comment>
<dbReference type="InterPro" id="IPR048998">
    <property type="entry name" value="STPR"/>
</dbReference>
<reference evidence="4 5" key="1">
    <citation type="journal article" date="2019" name="Sci. Rep.">
        <title>Orb-weaving spider Araneus ventricosus genome elucidates the spidroin gene catalogue.</title>
        <authorList>
            <person name="Kono N."/>
            <person name="Nakamura H."/>
            <person name="Ohtoshi R."/>
            <person name="Moran D.A.P."/>
            <person name="Shinohara A."/>
            <person name="Yoshida Y."/>
            <person name="Fujiwara M."/>
            <person name="Mori M."/>
            <person name="Tomita M."/>
            <person name="Arakawa K."/>
        </authorList>
    </citation>
    <scope>NUCLEOTIDE SEQUENCE [LARGE SCALE GENOMIC DNA]</scope>
</reference>
<evidence type="ECO:0000313" key="4">
    <source>
        <dbReference type="EMBL" id="GBO22605.1"/>
    </source>
</evidence>
<keyword evidence="2" id="KW-0812">Transmembrane</keyword>
<dbReference type="Pfam" id="PF21107">
    <property type="entry name" value="STPRs"/>
    <property type="match status" value="1"/>
</dbReference>
<protein>
    <recommendedName>
        <fullName evidence="3">STPR domain-containing protein</fullName>
    </recommendedName>
</protein>
<feature type="compositionally biased region" description="Basic and acidic residues" evidence="1">
    <location>
        <begin position="107"/>
        <end position="120"/>
    </location>
</feature>
<evidence type="ECO:0000259" key="3">
    <source>
        <dbReference type="Pfam" id="PF21107"/>
    </source>
</evidence>
<sequence length="157" mass="18529">MKCDFSVIKDDAIPTFLIREHAMLIFGSYYFCFVQFSLFPTPKRKRGITGDAASRREAIRKRERRVVETEEERSRRLSTMAQRGQDRRAGETEEQRNSRLAIMAQRGQERRAEGTDEQRNSRLSAMLQHARERRLNVIEGQNHHQIQTFYADRIVLN</sequence>
<dbReference type="AlphaFoldDB" id="A0A4Y2VBF1"/>
<feature type="domain" description="STPR" evidence="3">
    <location>
        <begin position="56"/>
        <end position="122"/>
    </location>
</feature>
<name>A0A4Y2VBF1_ARAVE</name>
<accession>A0A4Y2VBF1</accession>
<evidence type="ECO:0000256" key="2">
    <source>
        <dbReference type="SAM" id="Phobius"/>
    </source>
</evidence>